<feature type="domain" description="BIG2" evidence="3">
    <location>
        <begin position="726"/>
        <end position="804"/>
    </location>
</feature>
<dbReference type="SMART" id="SM00635">
    <property type="entry name" value="BID_2"/>
    <property type="match status" value="3"/>
</dbReference>
<dbReference type="Gene3D" id="1.50.10.20">
    <property type="match status" value="1"/>
</dbReference>
<dbReference type="Pfam" id="PF02368">
    <property type="entry name" value="Big_2"/>
    <property type="match status" value="2"/>
</dbReference>
<dbReference type="Gene3D" id="2.60.40.10">
    <property type="entry name" value="Immunoglobulins"/>
    <property type="match status" value="3"/>
</dbReference>
<name>A0A9X2S0N3_9FIRM</name>
<dbReference type="InterPro" id="IPR008930">
    <property type="entry name" value="Terpenoid_cyclase/PrenylTrfase"/>
</dbReference>
<dbReference type="InterPro" id="IPR013783">
    <property type="entry name" value="Ig-like_fold"/>
</dbReference>
<feature type="signal peptide" evidence="2">
    <location>
        <begin position="1"/>
        <end position="27"/>
    </location>
</feature>
<evidence type="ECO:0000313" key="4">
    <source>
        <dbReference type="EMBL" id="MCR1821939.1"/>
    </source>
</evidence>
<keyword evidence="5" id="KW-1185">Reference proteome</keyword>
<feature type="domain" description="BIG2" evidence="3">
    <location>
        <begin position="644"/>
        <end position="722"/>
    </location>
</feature>
<feature type="domain" description="BIG2" evidence="3">
    <location>
        <begin position="566"/>
        <end position="640"/>
    </location>
</feature>
<organism evidence="4 5">
    <name type="scientific">Terrisporobacter muris</name>
    <dbReference type="NCBI Taxonomy" id="2963284"/>
    <lineage>
        <taxon>Bacteria</taxon>
        <taxon>Bacillati</taxon>
        <taxon>Bacillota</taxon>
        <taxon>Clostridia</taxon>
        <taxon>Peptostreptococcales</taxon>
        <taxon>Peptostreptococcaceae</taxon>
        <taxon>Terrisporobacter</taxon>
    </lineage>
</organism>
<evidence type="ECO:0000256" key="2">
    <source>
        <dbReference type="SAM" id="SignalP"/>
    </source>
</evidence>
<sequence>MKKLKGRFLSLMMSLVLVFNMICPIFASTENQTNQKLGYIEGKTPQGYVTLSVEKFTLGLGYIQEPIIVPYYEGDNGAKVMDRVIGSGNYQATGDLESTFYISSIKDNDYRTENIPTYILEKLSSDPTGRKKEGWLSAFDYTQMSGWMYTVANEFLNVGVAGYHPENGDVMRWQFTVYGYGEDLGSSWGSIKTANKDKLTTAVAKVNSADNKLSLLNSMKVRKAYDKANNVLTNMESTQDEVDSALKSLESALKQLGVNDNINSPSPSVNDAISSTGKFMINTVPEPAFGTNAGEWTVLSLARGNISVPQNYYEDYYKRIEQIVEEKKGVLHSRKYTEYSRLILALSSIGKDARNVAGYDMVAPLGDFDKVVWQGINGPIFALIALDTRDYKMPTAPKGKVQATREKYIDYILSKEIKTGTDEAGGWALSGTTPDPDITAMALQSLAPYKDDKKVAPFIERALATLSKIQKENGGYASWGTVNSESVAQVIVALCALGIDPTTDSRFIKEKNWLVTAIMEYYCEGGGFKHTLDGTLNGMATDQAMYALVAYQRFVQGKNNLYDMTDAISMSLNDVTLQKNESKKLELKINGDFIVKDIYWSTENDKIATVSQDGTIEGIGVGTTKLYAYANGQTVSCNVTVQSKLTGVKLSKTELSLDTGKTSTLSATPLPGDAMGDTTVTWKSEDESIAKVDENGLVTAIAAGTTNIVAQIGEFTAKCSVTVNIPITKITINPSTAKISVNGTIKLSVVTEPENSTVDKTATWTTSSSSIAIVDKNGVVTGKKAGTTNIYGKVGGKSAYCKVTVISQDEETANSVMEKINAIGDVTLANKSEVEEVRRVYDSLTEEQKKYVTNLEKLLKAEETISNLEIEKVKTVISKLPDEITLKDEDIVKGARKAYDSLTKEQQELLNSDLINNITKIINAENAIVSIKAVNRAFADKVIKAINNINLSDGYSDKNKSDILSAKVMYDSLSDDQKLLVDNTVVLKLNNYIEKIKELEISNFVSLVEKIQRPALEEDMNKAVVSISAYGNMEDSIKNNDKVKTAKSTLDEIVAEIGKDKVNKETAQALVKEFGDLQLPLKANRSTVEKAKMLVNRYESLNSQSKKYFDSNNSAREDYNKVIANLKLIKKADAFDSKVKETSLVITNKKQLEEGKSLLNEVDKLDKDVQNYLLTISQINNLKDLVAKGEVDLKEATKVDNLISKIPANITKNDYAKIKEVKAAYDKLSKDQKNYVEKVDKLNEAVSKLKAEFDNNVTINNIKYSATTITGKGQGGAKVKAYVGSKLIGSSVVLADGTYSIKIPSQVGGTKVTIKMTKGGYISQEAIKTVLKQIKTFKVNRVKPNNKLVTGTGMVGATVRVYNGDKIIGTATVGKNGKYSVKIPSQKLYTKISVRISKNGYCTRLKTTTVLNVFSKSLTVNAVKSTSKKVTGKGQSGATVRVYVNDKQVGKSVKVSKNGTYSISIPKQKKKTKITVKMSKTATASTYKYITVK</sequence>
<proteinExistence type="predicted"/>
<dbReference type="InterPro" id="IPR027954">
    <property type="entry name" value="Transcobalamin-like_C"/>
</dbReference>
<evidence type="ECO:0000259" key="3">
    <source>
        <dbReference type="SMART" id="SM00635"/>
    </source>
</evidence>
<comment type="caution">
    <text evidence="4">The sequence shown here is derived from an EMBL/GenBank/DDBJ whole genome shotgun (WGS) entry which is preliminary data.</text>
</comment>
<reference evidence="4" key="1">
    <citation type="submission" date="2022-07" db="EMBL/GenBank/DDBJ databases">
        <title>Enhanced cultured diversity of the mouse gut microbiota enables custom-made synthetic communities.</title>
        <authorList>
            <person name="Afrizal A."/>
        </authorList>
    </citation>
    <scope>NUCLEOTIDE SEQUENCE</scope>
    <source>
        <strain evidence="4">DSM 29186</strain>
    </source>
</reference>
<feature type="coiled-coil region" evidence="1">
    <location>
        <begin position="1218"/>
        <end position="1252"/>
    </location>
</feature>
<dbReference type="Pfam" id="PF17936">
    <property type="entry name" value="Big_6"/>
    <property type="match status" value="2"/>
</dbReference>
<evidence type="ECO:0000313" key="5">
    <source>
        <dbReference type="Proteomes" id="UP001140817"/>
    </source>
</evidence>
<dbReference type="Gene3D" id="2.60.40.1080">
    <property type="match status" value="3"/>
</dbReference>
<evidence type="ECO:0000256" key="1">
    <source>
        <dbReference type="SAM" id="Coils"/>
    </source>
</evidence>
<dbReference type="RefSeq" id="WP_257560120.1">
    <property type="nucleotide sequence ID" value="NZ_JANKBY010000027.1"/>
</dbReference>
<feature type="chain" id="PRO_5040983710" evidence="2">
    <location>
        <begin position="28"/>
        <end position="1493"/>
    </location>
</feature>
<dbReference type="Proteomes" id="UP001140817">
    <property type="component" value="Unassembled WGS sequence"/>
</dbReference>
<dbReference type="Pfam" id="PF14478">
    <property type="entry name" value="DUF4430"/>
    <property type="match status" value="1"/>
</dbReference>
<dbReference type="SUPFAM" id="SSF49373">
    <property type="entry name" value="Invasin/intimin cell-adhesion fragments"/>
    <property type="match status" value="3"/>
</dbReference>
<dbReference type="SUPFAM" id="SSF48239">
    <property type="entry name" value="Terpenoid cyclases/Protein prenyltransferases"/>
    <property type="match status" value="1"/>
</dbReference>
<dbReference type="EMBL" id="JANKBY010000027">
    <property type="protein sequence ID" value="MCR1821939.1"/>
    <property type="molecule type" value="Genomic_DNA"/>
</dbReference>
<protein>
    <submittedName>
        <fullName evidence="4">Ig-like domain-containing protein</fullName>
    </submittedName>
</protein>
<dbReference type="CDD" id="cd00688">
    <property type="entry name" value="ISOPREN_C2_like"/>
    <property type="match status" value="1"/>
</dbReference>
<dbReference type="InterPro" id="IPR041498">
    <property type="entry name" value="Big_6"/>
</dbReference>
<dbReference type="InterPro" id="IPR003343">
    <property type="entry name" value="Big_2"/>
</dbReference>
<dbReference type="InterPro" id="IPR008964">
    <property type="entry name" value="Invasin/intimin_cell_adhesion"/>
</dbReference>
<gene>
    <name evidence="4" type="ORF">NSA58_03970</name>
</gene>
<keyword evidence="1" id="KW-0175">Coiled coil</keyword>
<keyword evidence="2" id="KW-0732">Signal</keyword>
<accession>A0A9X2S0N3</accession>